<feature type="transmembrane region" description="Helical" evidence="12">
    <location>
        <begin position="1677"/>
        <end position="1696"/>
    </location>
</feature>
<gene>
    <name evidence="14" type="ORF">SAPINGB_P003609</name>
</gene>
<feature type="region of interest" description="Disordered" evidence="11">
    <location>
        <begin position="1"/>
        <end position="144"/>
    </location>
</feature>
<feature type="compositionally biased region" description="Low complexity" evidence="11">
    <location>
        <begin position="39"/>
        <end position="76"/>
    </location>
</feature>
<dbReference type="PANTHER" id="PTHR12741">
    <property type="entry name" value="LYST-INTERACTING PROTEIN LIP5 DOPAMINE RESPONSIVE PROTEIN DRG-1"/>
    <property type="match status" value="1"/>
</dbReference>
<comment type="similarity">
    <text evidence="2">Belongs to the glycosyltransferase 48 family.</text>
</comment>
<dbReference type="GO" id="GO:0000148">
    <property type="term" value="C:1,3-beta-D-glucan synthase complex"/>
    <property type="evidence" value="ECO:0007669"/>
    <property type="project" value="InterPro"/>
</dbReference>
<feature type="transmembrane region" description="Helical" evidence="12">
    <location>
        <begin position="656"/>
        <end position="676"/>
    </location>
</feature>
<evidence type="ECO:0000256" key="3">
    <source>
        <dbReference type="ARBA" id="ARBA00012589"/>
    </source>
</evidence>
<dbReference type="InterPro" id="IPR003440">
    <property type="entry name" value="Glyco_trans_48_dom"/>
</dbReference>
<evidence type="ECO:0000256" key="12">
    <source>
        <dbReference type="SAM" id="Phobius"/>
    </source>
</evidence>
<dbReference type="InterPro" id="IPR056261">
    <property type="entry name" value="FKS1-like_dom2"/>
</dbReference>
<dbReference type="Proteomes" id="UP000398389">
    <property type="component" value="Unassembled WGS sequence"/>
</dbReference>
<feature type="region of interest" description="Disordered" evidence="11">
    <location>
        <begin position="886"/>
        <end position="916"/>
    </location>
</feature>
<feature type="domain" description="1,3-beta-glucan synthase component FKS1-like" evidence="13">
    <location>
        <begin position="391"/>
        <end position="504"/>
    </location>
</feature>
<dbReference type="InterPro" id="IPR026899">
    <property type="entry name" value="FKS1-like_dom1"/>
</dbReference>
<evidence type="ECO:0000256" key="9">
    <source>
        <dbReference type="ARBA" id="ARBA00031935"/>
    </source>
</evidence>
<dbReference type="Pfam" id="PF23605">
    <property type="entry name" value="FKS1_dom2"/>
    <property type="match status" value="1"/>
</dbReference>
<evidence type="ECO:0000259" key="13">
    <source>
        <dbReference type="SMART" id="SM01205"/>
    </source>
</evidence>
<feature type="compositionally biased region" description="Low complexity" evidence="11">
    <location>
        <begin position="894"/>
        <end position="905"/>
    </location>
</feature>
<evidence type="ECO:0000256" key="5">
    <source>
        <dbReference type="ARBA" id="ARBA00022679"/>
    </source>
</evidence>
<evidence type="ECO:0000256" key="2">
    <source>
        <dbReference type="ARBA" id="ARBA00009040"/>
    </source>
</evidence>
<comment type="catalytic activity">
    <reaction evidence="10">
        <text>[(1-&gt;3)-beta-D-glucosyl](n) + UDP-alpha-D-glucose = [(1-&gt;3)-beta-D-glucosyl](n+1) + UDP + H(+)</text>
        <dbReference type="Rhea" id="RHEA:21476"/>
        <dbReference type="Rhea" id="RHEA-COMP:11146"/>
        <dbReference type="Rhea" id="RHEA-COMP:14303"/>
        <dbReference type="ChEBI" id="CHEBI:15378"/>
        <dbReference type="ChEBI" id="CHEBI:37671"/>
        <dbReference type="ChEBI" id="CHEBI:58223"/>
        <dbReference type="ChEBI" id="CHEBI:58885"/>
        <dbReference type="EC" id="2.4.1.34"/>
    </reaction>
</comment>
<reference evidence="14 15" key="1">
    <citation type="submission" date="2019-09" db="EMBL/GenBank/DDBJ databases">
        <authorList>
            <person name="Brejova B."/>
        </authorList>
    </citation>
    <scope>NUCLEOTIDE SEQUENCE [LARGE SCALE GENOMIC DNA]</scope>
</reference>
<evidence type="ECO:0000256" key="11">
    <source>
        <dbReference type="SAM" id="MobiDB-lite"/>
    </source>
</evidence>
<keyword evidence="15" id="KW-1185">Reference proteome</keyword>
<feature type="compositionally biased region" description="Low complexity" evidence="11">
    <location>
        <begin position="92"/>
        <end position="108"/>
    </location>
</feature>
<dbReference type="InterPro" id="IPR019180">
    <property type="entry name" value="Oxidoreductase-like_N"/>
</dbReference>
<feature type="transmembrane region" description="Helical" evidence="12">
    <location>
        <begin position="1479"/>
        <end position="1495"/>
    </location>
</feature>
<dbReference type="EMBL" id="CABVLU010000003">
    <property type="protein sequence ID" value="VVT53509.1"/>
    <property type="molecule type" value="Genomic_DNA"/>
</dbReference>
<dbReference type="GeneID" id="43582426"/>
<feature type="region of interest" description="Disordered" evidence="11">
    <location>
        <begin position="1128"/>
        <end position="1151"/>
    </location>
</feature>
<evidence type="ECO:0000256" key="4">
    <source>
        <dbReference type="ARBA" id="ARBA00022676"/>
    </source>
</evidence>
<dbReference type="RefSeq" id="XP_031854217.1">
    <property type="nucleotide sequence ID" value="XM_031998326.1"/>
</dbReference>
<feature type="transmembrane region" description="Helical" evidence="12">
    <location>
        <begin position="1608"/>
        <end position="1629"/>
    </location>
</feature>
<feature type="compositionally biased region" description="Basic and acidic residues" evidence="11">
    <location>
        <begin position="1879"/>
        <end position="1891"/>
    </location>
</feature>
<evidence type="ECO:0000313" key="14">
    <source>
        <dbReference type="EMBL" id="VVT53509.1"/>
    </source>
</evidence>
<keyword evidence="4" id="KW-0328">Glycosyltransferase</keyword>
<feature type="transmembrane region" description="Helical" evidence="12">
    <location>
        <begin position="1360"/>
        <end position="1381"/>
    </location>
</feature>
<dbReference type="SMART" id="SM01205">
    <property type="entry name" value="FKS1_dom1"/>
    <property type="match status" value="1"/>
</dbReference>
<organism evidence="14 15">
    <name type="scientific">Magnusiomyces paraingens</name>
    <dbReference type="NCBI Taxonomy" id="2606893"/>
    <lineage>
        <taxon>Eukaryota</taxon>
        <taxon>Fungi</taxon>
        <taxon>Dikarya</taxon>
        <taxon>Ascomycota</taxon>
        <taxon>Saccharomycotina</taxon>
        <taxon>Dipodascomycetes</taxon>
        <taxon>Dipodascales</taxon>
        <taxon>Dipodascaceae</taxon>
        <taxon>Magnusiomyces</taxon>
    </lineage>
</organism>
<dbReference type="OrthoDB" id="1880850at2759"/>
<sequence length="1957" mass="225456">MSYANNYFRQISSAKQPSNYESSTEWEGNAPAQTRNAVNTPGNLGSGTTTNSTTSYSSSSGLNSRNTASSRNTNNSYPSILSAEHSDVTNISRNSNLHSSGISSSGMSNDKDTSLHYSQTENNSGSVSSNSGNVKSDYNDKSVSGYGSTVYTQDAISATSEEKDYQFSESEAYTPSYGFQTPYFDTRNAQSAMNADGTPIFVSTKGFNAQDKPEYGINWNEWSYPAWHNVTGPRGPVSIDRIAEIFGCFRQKFGFQKDNMFNMFDHLMTQLDSRASRMGCDLSLITLHADYIGGINANYRRWYLASQMDMHDEVGWDNIDQYGRVSEQKKQKIIENLLENQKQNKESKNNDDSSINYLKKHKTPTLDDNLDFGLANAEYRWKQRMLRLTNDERISQIVLYLLCWGEANQVRFMPECLCFIYKSCWDYWKYGSNNQDLEDAKEGHFLDAVITPLYRFCRDQVYERVDDGGFVHKERDHHKIIGYDDMNQLFWYREGLLRLQTPEKRRLMDIPKEERYHALKGIQWNKAFYKTYTENRTWWHICVNFHRIWIIHLSVFWFYTAFNSPTLYTEGYEYMINNQPPAHIRWSIVALGGAIGPLINIFAIIGELKFVPRKYSGSRPIASRILFLLACLCLLVAPTVYNFFFTSREDEDDVGLVFAAIQMTCAIISTLFFSFIPLSYMFGEYTTHSGTERRSFYLGSSIWTPWKNIYSRLPKRIYEKILYVHERSSFKYKPKHYVAQVWNSIIAGMYSEHLLPAESVHLLLYRNEVSDNGEQSLNEPRFFVSREENSSRTPYFEPQTEAERRISFFAQSLCTPIGKACPVDAMPTFTVLIPHYGEKIMLTLREIIREDNPFTKVTLLEYLKQLQPSEWEHFVRDSKGIAKHRNDIGGTVCSRSRSAQSTDTTTADEEDDGPESKYSDVPFYCVGFKQCTPEFTLRTRIWASLRTQTLYRTISGFMNYSRAIRLLYSVEQFSGLPENVNQDKSIDFELDLQARRKFHLIAAVQRLSKFNDEENHAKELLLHAYPDMKIAYLIEEPSPIPGEEPIFYSALIDGSCQVLQDGSRKPRYKIRLSGNPILGDGKSDNQNHAIIFYRGEYIQLVDANQDHYLEECIKIRSVLAEFEEMKAPKHPYGQPSGPPRDTGSRPRPSPRAPVAIIGAREYIFSENIGVLGDVAAGKEQTFGTLFARTLAKIGGKLHYGHPDFLNGIFMTTRGGVSKAQKGLHLNEDIYAGMNAVMRGGQIKHCEYMQCGKGRDMGFGSILNFTTKIGAGMGEQMLSREYFYLGTHLTLDRFLSFYYAHPGFHINNMFISISLSLFLYVCINMSVLVRDSTICEYDRHAPITNLHHPLGCNNLIPVIEWLERCVLSIFVVFFISFFPLFVQEMTERGIWRSLTRLSRHFASLSPLFEIFVCQIYAQSLVHDLAVGGAKYISTGRGFATTRISFSLLYTRFAQQSIYFGAFSLMVLLFTSFTMWRICLLWFWLTSVALTFAPYIYNPHQFSFYEFFLDYRELIHWFFRGNTKWHKSSWVGYTRRLRTSLTGFKKLPSIGEASEADAKDVKRPLFFNLLISKVIGPLMAMVFTVIPYLFSNSQNDIRGVRPTNSLLRLGFLAGISVQIFVFKLLTVLFLSREFKHDHSNRVWWSGKWLKADLGWHIITQPLRELLCKIMEMSHFTMDFTLCHFILFLQIPIIIIPYIDRWHTLMLFWLLPSRQIRRPLFSSQQKVIRSRIVTRLENTKKSSFTKIQLRSFHFSNHKLKNPYYFYDLAAKQPRQSFDPSLTSFNNEHLSNVERAMLVFGVKGSRDASRQDSLKYARSVAGVKVPGRPEEPTNCCMSGCIDCVWEMYKEDIKDWKSKKKEARAALMARPDIKWPEELLGPEPKNRTTEQKETKQDTTVTPFPSDSCVDDGFESFDDDYEDDLNVSIKQFLKVEELIRKKKRAAKIAANSTTVKPSQNISL</sequence>
<evidence type="ECO:0000256" key="1">
    <source>
        <dbReference type="ARBA" id="ARBA00004141"/>
    </source>
</evidence>
<feature type="region of interest" description="Disordered" evidence="11">
    <location>
        <begin position="1870"/>
        <end position="1899"/>
    </location>
</feature>
<feature type="compositionally biased region" description="Polar residues" evidence="11">
    <location>
        <begin position="1"/>
        <end position="38"/>
    </location>
</feature>
<dbReference type="Pfam" id="PF02364">
    <property type="entry name" value="Glucan_synthase"/>
    <property type="match status" value="1"/>
</dbReference>
<dbReference type="GO" id="GO:0005886">
    <property type="term" value="C:plasma membrane"/>
    <property type="evidence" value="ECO:0007669"/>
    <property type="project" value="TreeGrafter"/>
</dbReference>
<evidence type="ECO:0000256" key="8">
    <source>
        <dbReference type="ARBA" id="ARBA00023136"/>
    </source>
</evidence>
<dbReference type="Pfam" id="PF14288">
    <property type="entry name" value="FKS1_dom1"/>
    <property type="match status" value="1"/>
</dbReference>
<evidence type="ECO:0000313" key="15">
    <source>
        <dbReference type="Proteomes" id="UP000398389"/>
    </source>
</evidence>
<keyword evidence="8 12" id="KW-0472">Membrane</keyword>
<feature type="compositionally biased region" description="Low complexity" evidence="11">
    <location>
        <begin position="122"/>
        <end position="134"/>
    </location>
</feature>
<dbReference type="PANTHER" id="PTHR12741:SF48">
    <property type="entry name" value="1,3-BETA-GLUCAN SYNTHASE COMPONENT FKS1-RELATED"/>
    <property type="match status" value="1"/>
</dbReference>
<name>A0A5E8BSI1_9ASCO</name>
<feature type="transmembrane region" description="Helical" evidence="12">
    <location>
        <begin position="1455"/>
        <end position="1473"/>
    </location>
</feature>
<feature type="transmembrane region" description="Helical" evidence="12">
    <location>
        <begin position="584"/>
        <end position="605"/>
    </location>
</feature>
<evidence type="ECO:0000256" key="6">
    <source>
        <dbReference type="ARBA" id="ARBA00022692"/>
    </source>
</evidence>
<dbReference type="Pfam" id="PF09791">
    <property type="entry name" value="Oxidored-like"/>
    <property type="match status" value="1"/>
</dbReference>
<dbReference type="GO" id="GO:0003843">
    <property type="term" value="F:1,3-beta-D-glucan synthase activity"/>
    <property type="evidence" value="ECO:0007669"/>
    <property type="project" value="UniProtKB-EC"/>
</dbReference>
<protein>
    <recommendedName>
        <fullName evidence="3">1,3-beta-glucan synthase</fullName>
        <ecNumber evidence="3">2.4.1.34</ecNumber>
    </recommendedName>
    <alternativeName>
        <fullName evidence="9">1,3-beta-D-glucan-UDP glucosyltransferase</fullName>
    </alternativeName>
</protein>
<dbReference type="GO" id="GO:0006075">
    <property type="term" value="P:(1-&gt;3)-beta-D-glucan biosynthetic process"/>
    <property type="evidence" value="ECO:0007669"/>
    <property type="project" value="InterPro"/>
</dbReference>
<accession>A0A5E8BSI1</accession>
<proteinExistence type="inferred from homology"/>
<keyword evidence="7 12" id="KW-1133">Transmembrane helix</keyword>
<feature type="transmembrane region" description="Helical" evidence="12">
    <location>
        <begin position="1563"/>
        <end position="1588"/>
    </location>
</feature>
<feature type="transmembrane region" description="Helical" evidence="12">
    <location>
        <begin position="625"/>
        <end position="644"/>
    </location>
</feature>
<evidence type="ECO:0000256" key="7">
    <source>
        <dbReference type="ARBA" id="ARBA00022989"/>
    </source>
</evidence>
<dbReference type="EC" id="2.4.1.34" evidence="3"/>
<evidence type="ECO:0000256" key="10">
    <source>
        <dbReference type="ARBA" id="ARBA00047777"/>
    </source>
</evidence>
<dbReference type="GO" id="GO:0051278">
    <property type="term" value="P:fungal-type cell wall polysaccharide biosynthetic process"/>
    <property type="evidence" value="ECO:0007669"/>
    <property type="project" value="TreeGrafter"/>
</dbReference>
<keyword evidence="5" id="KW-0808">Transferase</keyword>
<comment type="subcellular location">
    <subcellularLocation>
        <location evidence="1">Membrane</location>
        <topology evidence="1">Multi-pass membrane protein</topology>
    </subcellularLocation>
</comment>
<keyword evidence="6 12" id="KW-0812">Transmembrane</keyword>